<evidence type="ECO:0000313" key="4">
    <source>
        <dbReference type="Proteomes" id="UP000608345"/>
    </source>
</evidence>
<proteinExistence type="predicted"/>
<dbReference type="EMBL" id="BMYS01000002">
    <property type="protein sequence ID" value="GGW77552.1"/>
    <property type="molecule type" value="Genomic_DNA"/>
</dbReference>
<feature type="signal peptide" evidence="1">
    <location>
        <begin position="1"/>
        <end position="28"/>
    </location>
</feature>
<sequence length="102" mass="11133">MNTTRLMTALAMSSSLLFSGAAINTALAQTNTAQVQTAPSQTPLNIKQIYDKVETAGYTNITEIDLDDNIYDVKAHDQKGERVKIKVDARSGEIIDTKTKSK</sequence>
<gene>
    <name evidence="3" type="ORF">GCM10011450_04120</name>
</gene>
<protein>
    <recommendedName>
        <fullName evidence="2">PepSY domain-containing protein</fullName>
    </recommendedName>
</protein>
<dbReference type="InterPro" id="IPR025711">
    <property type="entry name" value="PepSY"/>
</dbReference>
<reference evidence="3" key="1">
    <citation type="journal article" date="2014" name="Int. J. Syst. Evol. Microbiol.">
        <title>Complete genome sequence of Corynebacterium casei LMG S-19264T (=DSM 44701T), isolated from a smear-ripened cheese.</title>
        <authorList>
            <consortium name="US DOE Joint Genome Institute (JGI-PGF)"/>
            <person name="Walter F."/>
            <person name="Albersmeier A."/>
            <person name="Kalinowski J."/>
            <person name="Ruckert C."/>
        </authorList>
    </citation>
    <scope>NUCLEOTIDE SEQUENCE</scope>
    <source>
        <strain evidence="3">KCTC 23732</strain>
    </source>
</reference>
<feature type="chain" id="PRO_5037709586" description="PepSY domain-containing protein" evidence="1">
    <location>
        <begin position="29"/>
        <end position="102"/>
    </location>
</feature>
<accession>A0A918MWX1</accession>
<name>A0A918MWX1_9BURK</name>
<keyword evidence="4" id="KW-1185">Reference proteome</keyword>
<feature type="domain" description="PepSY" evidence="2">
    <location>
        <begin position="22"/>
        <end position="98"/>
    </location>
</feature>
<evidence type="ECO:0000259" key="2">
    <source>
        <dbReference type="Pfam" id="PF13670"/>
    </source>
</evidence>
<organism evidence="3 4">
    <name type="scientific">Advenella faeciporci</name>
    <dbReference type="NCBI Taxonomy" id="797535"/>
    <lineage>
        <taxon>Bacteria</taxon>
        <taxon>Pseudomonadati</taxon>
        <taxon>Pseudomonadota</taxon>
        <taxon>Betaproteobacteria</taxon>
        <taxon>Burkholderiales</taxon>
        <taxon>Alcaligenaceae</taxon>
    </lineage>
</organism>
<comment type="caution">
    <text evidence="3">The sequence shown here is derived from an EMBL/GenBank/DDBJ whole genome shotgun (WGS) entry which is preliminary data.</text>
</comment>
<keyword evidence="1" id="KW-0732">Signal</keyword>
<evidence type="ECO:0000313" key="3">
    <source>
        <dbReference type="EMBL" id="GGW77552.1"/>
    </source>
</evidence>
<dbReference type="AlphaFoldDB" id="A0A918MWX1"/>
<reference evidence="3" key="2">
    <citation type="submission" date="2020-09" db="EMBL/GenBank/DDBJ databases">
        <authorList>
            <person name="Sun Q."/>
            <person name="Kim S."/>
        </authorList>
    </citation>
    <scope>NUCLEOTIDE SEQUENCE</scope>
    <source>
        <strain evidence="3">KCTC 23732</strain>
    </source>
</reference>
<dbReference type="Pfam" id="PF13670">
    <property type="entry name" value="PepSY_2"/>
    <property type="match status" value="1"/>
</dbReference>
<dbReference type="Proteomes" id="UP000608345">
    <property type="component" value="Unassembled WGS sequence"/>
</dbReference>
<evidence type="ECO:0000256" key="1">
    <source>
        <dbReference type="SAM" id="SignalP"/>
    </source>
</evidence>